<accession>A0A1Q2LFK1</accession>
<dbReference type="RefSeq" id="WP_005219887.1">
    <property type="nucleotide sequence ID" value="NZ_CABKOK010000008.1"/>
</dbReference>
<name>A0A1Q2LFK1_9HELI</name>
<dbReference type="KEGG" id="hbl:XJ32_02815"/>
<dbReference type="EMBL" id="CP019645">
    <property type="protein sequence ID" value="AQQ59209.1"/>
    <property type="molecule type" value="Genomic_DNA"/>
</dbReference>
<evidence type="ECO:0000313" key="1">
    <source>
        <dbReference type="EMBL" id="AQQ59209.1"/>
    </source>
</evidence>
<proteinExistence type="predicted"/>
<sequence length="1230" mass="143113">MLIHTRKELLREIEALLKPKDGYSISKIDFICPNFNYFNYLYAKTQNDNIPPKNIDIFKKIIQELKSLQNKNTSVEITIHTFNEIDQNMNLAVLEKQKYIRYLESFGDQLVSHSPKGKNCITINSYHYTDNPLIKLIQQFKNQTNNKNVETLKDLFESLDKDKLRNANFQSLKEYMKNYINNIDESKLFTEKIKPYLNDSFKHSLESLIEHIKKLLENKDNDTWKIAIKLVFDVAINIPLLSNPYSLAIGIVGIGASVALFMDEFNELQNREYQHLLTPLANLLATEFGMFIGYANTHLLTCALIINKKEILDISSFNIDVMAHSSCIESNLAYKASIPNGEIDIEKFFLQSHDQSNSFKLFNNTFDSTLYLNHKASNSIYPILSKSIVGFNHISYIESPYFNSAKLAESFANKENKTITNMGKNYLIITNAPSKHNAKLTEVITETIANNHIQDKHRNEIGFTYNERQNTYNSSRDYSNYAIQIEADNDKPFILQLSPFVKITRNKYNEFKESYTKLLELNTQLDEAQSKWNILHITHSDNEGIKNDINKLYTANDNIYNYRYINQFFKNNEDKKSIIEKEKELTKEYLTMLQDFSQNIFNNINNMANKQQLKTSDISIMFLKVALSLHHTKKLFPHITIITDKGVCVINYLDTKYEIKCRYLEGYNNIFVKIYDYLQSNTNIPVDEIKTSQFFQDLEKQIDNQESLEYPKKIELNGKVKTINNFDEELTFLYGDEYLKDRYQYKIEEIVTISFYNILACTCPFINFALDDNYIKIMERIIKFMVTQATQGLDQAILDMLGVFHLTKQKFFPDESYVELNNNKKSIKEGGEKIKQTTKDYAITELRLTKKQLAHFEAKSAIITGIKQKLDNQKELNLSNLKSSIKQHLKAKGSINAIDEKFIDRMYFYYDGSKPHQSYLVGKNQILKIIADAKNLTYTKIIKEVKSNMAQMAREAVFVIALELIFPSNYDAIKQQYDNLIYRFYTFKYDAPYALIKDDFVTYPMVVNARFMSFDLKKLFYGINLCTGVFHNHLSFHYELDAKSEESHHFALKRLLGYLIIDEMRSEKRDSANLISDEVFFNDDFTISLDNILKYQVPKESSLYRKFKDLERKGVASAIDAYNEAISILADYADYYFTYTRKVNDKGIMLSYKEDKNKARRFLECLNTIGQNNIRALYVGINDKENLNNPSPTPHIVGTDVGEDKNKEKCPKLIGRLATTIIIEDGLWLG</sequence>
<dbReference type="AlphaFoldDB" id="A0A1Q2LFK1"/>
<gene>
    <name evidence="1" type="ORF">XJ32_02815</name>
</gene>
<reference evidence="1 2" key="1">
    <citation type="submission" date="2017-02" db="EMBL/GenBank/DDBJ databases">
        <title>Whole genome sequencing of Helicobacter bilis strain AAQJH.</title>
        <authorList>
            <person name="Conlan S."/>
            <person name="Thomas P.J."/>
            <person name="Mullikin J."/>
            <person name="Palmore T.N."/>
            <person name="Frank K.M."/>
            <person name="Segre J.A."/>
        </authorList>
    </citation>
    <scope>NUCLEOTIDE SEQUENCE [LARGE SCALE GENOMIC DNA]</scope>
    <source>
        <strain evidence="1 2">AAQJH</strain>
    </source>
</reference>
<organism evidence="1 2">
    <name type="scientific">Helicobacter bilis</name>
    <dbReference type="NCBI Taxonomy" id="37372"/>
    <lineage>
        <taxon>Bacteria</taxon>
        <taxon>Pseudomonadati</taxon>
        <taxon>Campylobacterota</taxon>
        <taxon>Epsilonproteobacteria</taxon>
        <taxon>Campylobacterales</taxon>
        <taxon>Helicobacteraceae</taxon>
        <taxon>Helicobacter</taxon>
    </lineage>
</organism>
<evidence type="ECO:0000313" key="2">
    <source>
        <dbReference type="Proteomes" id="UP000188298"/>
    </source>
</evidence>
<protein>
    <submittedName>
        <fullName evidence="1">Uncharacterized protein</fullName>
    </submittedName>
</protein>
<dbReference type="Proteomes" id="UP000188298">
    <property type="component" value="Chromosome"/>
</dbReference>